<evidence type="ECO:0000313" key="1">
    <source>
        <dbReference type="EMBL" id="KKM61060.1"/>
    </source>
</evidence>
<dbReference type="AlphaFoldDB" id="A0A0F9LAA9"/>
<reference evidence="1" key="1">
    <citation type="journal article" date="2015" name="Nature">
        <title>Complex archaea that bridge the gap between prokaryotes and eukaryotes.</title>
        <authorList>
            <person name="Spang A."/>
            <person name="Saw J.H."/>
            <person name="Jorgensen S.L."/>
            <person name="Zaremba-Niedzwiedzka K."/>
            <person name="Martijn J."/>
            <person name="Lind A.E."/>
            <person name="van Eijk R."/>
            <person name="Schleper C."/>
            <person name="Guy L."/>
            <person name="Ettema T.J."/>
        </authorList>
    </citation>
    <scope>NUCLEOTIDE SEQUENCE</scope>
</reference>
<dbReference type="EMBL" id="LAZR01011560">
    <property type="protein sequence ID" value="KKM61060.1"/>
    <property type="molecule type" value="Genomic_DNA"/>
</dbReference>
<gene>
    <name evidence="1" type="ORF">LCGC14_1535550</name>
</gene>
<organism evidence="1">
    <name type="scientific">marine sediment metagenome</name>
    <dbReference type="NCBI Taxonomy" id="412755"/>
    <lineage>
        <taxon>unclassified sequences</taxon>
        <taxon>metagenomes</taxon>
        <taxon>ecological metagenomes</taxon>
    </lineage>
</organism>
<dbReference type="InterPro" id="IPR056909">
    <property type="entry name" value="SU10_portal"/>
</dbReference>
<proteinExistence type="predicted"/>
<accession>A0A0F9LAA9</accession>
<evidence type="ECO:0008006" key="2">
    <source>
        <dbReference type="Google" id="ProtNLM"/>
    </source>
</evidence>
<sequence length="666" mass="74709">MPNILSTDETTTSIAALSNVKYDYKYPKGLDLDPHGSADSLHGKILTRVMRHARESQAAMENRYGAWRDIDKVLSAYITPKEKRDAKGLGDATQPIIIPTSFATLQTLLTYMVAAFLQDPYFRYTGVGPEDTIGAMLMTQVVSVQAHKFKMGLNLHTLWRDAFSYGIGAMAISWHKHMGYRRKSIVSEFPSFTGMFNEIRTRVTRSGLVVLYEGSELFNIDPYLFFPDPTVAAQDVQKGSYVGWLDRSNLTNLLEFEEEPGSDYFNVKYVKHIDGRSIHSKNIRGASTLSSQGIPRQQRAEFYQKDLIRPVDIVHMYINLIPSDWGLGKEDYPRKWWFAVAGDNVVIGAKALGLDHNMYPIVVASPDYDGYSVAPVSRMEIGYGTQHIIDWMFDSHIKNVRKALNDMFIVDPFSVNIKDIQNPAPGKIIRTRRANWGKGVQNLVEQLKVTDVTSNHMRDASILTDIHNKATGATDIIQGIMRQGGERRSATEAKGAQQAALSKLEKDAKIMAMQYHGDTGYMLAAHTQQLMSKDTYVEIIGEMEQELMAERGRSIQDNKARVRPRDIMIDYDLMPADGTIPGREPVDSWIEIFRIVHDSPILNTKFDIGRMFMHIARQLGARNVQDFLKKGGGFKADVQPDEQVAKAVQNGNAVPVGGNIGDSFGI</sequence>
<protein>
    <recommendedName>
        <fullName evidence="2">Portal protein</fullName>
    </recommendedName>
</protein>
<comment type="caution">
    <text evidence="1">The sequence shown here is derived from an EMBL/GenBank/DDBJ whole genome shotgun (WGS) entry which is preliminary data.</text>
</comment>
<name>A0A0F9LAA9_9ZZZZ</name>
<dbReference type="Pfam" id="PF23899">
    <property type="entry name" value="SU10_portal"/>
    <property type="match status" value="1"/>
</dbReference>